<accession>X1K3C6</accession>
<evidence type="ECO:0000313" key="1">
    <source>
        <dbReference type="EMBL" id="GAI01033.1"/>
    </source>
</evidence>
<reference evidence="1" key="1">
    <citation type="journal article" date="2014" name="Front. Microbiol.">
        <title>High frequency of phylogenetically diverse reductive dehalogenase-homologous genes in deep subseafloor sedimentary metagenomes.</title>
        <authorList>
            <person name="Kawai M."/>
            <person name="Futagami T."/>
            <person name="Toyoda A."/>
            <person name="Takaki Y."/>
            <person name="Nishi S."/>
            <person name="Hori S."/>
            <person name="Arai W."/>
            <person name="Tsubouchi T."/>
            <person name="Morono Y."/>
            <person name="Uchiyama I."/>
            <person name="Ito T."/>
            <person name="Fujiyama A."/>
            <person name="Inagaki F."/>
            <person name="Takami H."/>
        </authorList>
    </citation>
    <scope>NUCLEOTIDE SEQUENCE</scope>
    <source>
        <strain evidence="1">Expedition CK06-06</strain>
    </source>
</reference>
<protein>
    <submittedName>
        <fullName evidence="1">Uncharacterized protein</fullName>
    </submittedName>
</protein>
<organism evidence="1">
    <name type="scientific">marine sediment metagenome</name>
    <dbReference type="NCBI Taxonomy" id="412755"/>
    <lineage>
        <taxon>unclassified sequences</taxon>
        <taxon>metagenomes</taxon>
        <taxon>ecological metagenomes</taxon>
    </lineage>
</organism>
<dbReference type="EMBL" id="BARV01001877">
    <property type="protein sequence ID" value="GAI01033.1"/>
    <property type="molecule type" value="Genomic_DNA"/>
</dbReference>
<gene>
    <name evidence="1" type="ORF">S06H3_05141</name>
</gene>
<sequence>ELHLWLDIIDEIDDEITPWVKLTAKYINVSFRDFELVENLVKHVVKKPKNVGEIYIEMLNGGAYPDYKQEDIKTIVECLYSSGFKEYADTICNMYGEVGYYFLRELYEKNNN</sequence>
<comment type="caution">
    <text evidence="1">The sequence shown here is derived from an EMBL/GenBank/DDBJ whole genome shotgun (WGS) entry which is preliminary data.</text>
</comment>
<feature type="non-terminal residue" evidence="1">
    <location>
        <position position="1"/>
    </location>
</feature>
<name>X1K3C6_9ZZZZ</name>
<proteinExistence type="predicted"/>
<dbReference type="AlphaFoldDB" id="X1K3C6"/>